<dbReference type="Pfam" id="PF14332">
    <property type="entry name" value="DUF4388"/>
    <property type="match status" value="1"/>
</dbReference>
<feature type="domain" description="PatA-like N-terminal" evidence="2">
    <location>
        <begin position="134"/>
        <end position="222"/>
    </location>
</feature>
<comment type="caution">
    <text evidence="3">The sequence shown here is derived from an EMBL/GenBank/DDBJ whole genome shotgun (WGS) entry which is preliminary data.</text>
</comment>
<protein>
    <submittedName>
        <fullName evidence="3">DUF4388 domain-containing protein</fullName>
    </submittedName>
</protein>
<accession>A0A7V5PQW4</accession>
<dbReference type="Proteomes" id="UP000886124">
    <property type="component" value="Unassembled WGS sequence"/>
</dbReference>
<feature type="compositionally biased region" description="Acidic residues" evidence="1">
    <location>
        <begin position="509"/>
        <end position="528"/>
    </location>
</feature>
<feature type="region of interest" description="Disordered" evidence="1">
    <location>
        <begin position="502"/>
        <end position="528"/>
    </location>
</feature>
<dbReference type="AlphaFoldDB" id="A0A7V5PQW4"/>
<dbReference type="InterPro" id="IPR025497">
    <property type="entry name" value="PatA-like_N"/>
</dbReference>
<organism evidence="3">
    <name type="scientific">Caldithrix abyssi</name>
    <dbReference type="NCBI Taxonomy" id="187145"/>
    <lineage>
        <taxon>Bacteria</taxon>
        <taxon>Pseudomonadati</taxon>
        <taxon>Calditrichota</taxon>
        <taxon>Calditrichia</taxon>
        <taxon>Calditrichales</taxon>
        <taxon>Calditrichaceae</taxon>
        <taxon>Caldithrix</taxon>
    </lineage>
</organism>
<evidence type="ECO:0000313" key="3">
    <source>
        <dbReference type="EMBL" id="HHJ53090.1"/>
    </source>
</evidence>
<dbReference type="PANTHER" id="PTHR36304:SF4">
    <property type="entry name" value="DUF4388 DOMAIN-CONTAINING PROTEIN"/>
    <property type="match status" value="1"/>
</dbReference>
<evidence type="ECO:0000259" key="2">
    <source>
        <dbReference type="Pfam" id="PF14332"/>
    </source>
</evidence>
<dbReference type="EMBL" id="DROD01000506">
    <property type="protein sequence ID" value="HHJ53090.1"/>
    <property type="molecule type" value="Genomic_DNA"/>
</dbReference>
<proteinExistence type="predicted"/>
<name>A0A7V5PQW4_CALAY</name>
<evidence type="ECO:0000256" key="1">
    <source>
        <dbReference type="SAM" id="MobiDB-lite"/>
    </source>
</evidence>
<dbReference type="PANTHER" id="PTHR36304">
    <property type="entry name" value="DOMAIN GTPASE-ACTIVATING PROTEIN, PUTATIVE-RELATED-RELATED"/>
    <property type="match status" value="1"/>
</dbReference>
<gene>
    <name evidence="3" type="ORF">ENJ89_07835</name>
</gene>
<reference evidence="3" key="1">
    <citation type="journal article" date="2020" name="mSystems">
        <title>Genome- and Community-Level Interaction Insights into Carbon Utilization and Element Cycling Functions of Hydrothermarchaeota in Hydrothermal Sediment.</title>
        <authorList>
            <person name="Zhou Z."/>
            <person name="Liu Y."/>
            <person name="Xu W."/>
            <person name="Pan J."/>
            <person name="Luo Z.H."/>
            <person name="Li M."/>
        </authorList>
    </citation>
    <scope>NUCLEOTIDE SEQUENCE [LARGE SCALE GENOMIC DNA]</scope>
    <source>
        <strain evidence="3">HyVt-527</strain>
    </source>
</reference>
<sequence>MADKNINILDSNAEHLEMIRSLMEESDCQFHYFSSIPEFLEKMDRAIPSLSLIEYNTILKSEREQVIGFFREVRSLNLIVYNVPQNANKRLAFYDLGARRVFDSSVSLEEVYQSIKWLLPRLTVAPQREDTYSKGRLEDIPLSVILRMLATEKRTGLLKINSGKSSGRIYLWNGQIDSAQVGAHDGNRALLHILMWDRGRFAFTVSGRAKSEQIISLSVPGLFILADEMKERFEQNVSLLGRGDSVLRLKNQGDLQMSSFDLHPEFVRYLSRPHFLNEVLENPFYTNYETAELLVKLFEGDFLHLKRPAEHVVEESIQQQIEKESAILSVDFLSGETDLVVRNLRLDELKNPKVVMLSPEWHIQSQLLSQLGSKDSHLVTDKGIKVARLLFKEDVGFYLVGLRMTQSSLEVIADLADSLAGYIFLLSVNDKEQFEYASYLIGQALKLAPAPAVVAVSDLRDERELEEMRSNFYLTQPIQWVVFDVNSMSDIKNVFLGIKEIEQPKQAEDESEEEPEEPADRLEEEEEE</sequence>